<feature type="chain" id="PRO_5044562722" evidence="1">
    <location>
        <begin position="18"/>
        <end position="133"/>
    </location>
</feature>
<organism evidence="2 4">
    <name type="scientific">Fibrobacter intestinalis</name>
    <dbReference type="NCBI Taxonomy" id="28122"/>
    <lineage>
        <taxon>Bacteria</taxon>
        <taxon>Pseudomonadati</taxon>
        <taxon>Fibrobacterota</taxon>
        <taxon>Fibrobacteria</taxon>
        <taxon>Fibrobacterales</taxon>
        <taxon>Fibrobacteraceae</taxon>
        <taxon>Fibrobacter</taxon>
    </lineage>
</organism>
<gene>
    <name evidence="3" type="ORF">SAMN02745108_01381</name>
    <name evidence="2" type="ORF">SAMN05720469_14713</name>
</gene>
<proteinExistence type="predicted"/>
<evidence type="ECO:0000256" key="1">
    <source>
        <dbReference type="SAM" id="SignalP"/>
    </source>
</evidence>
<evidence type="ECO:0000313" key="4">
    <source>
        <dbReference type="Proteomes" id="UP000184275"/>
    </source>
</evidence>
<dbReference type="Proteomes" id="UP000190449">
    <property type="component" value="Unassembled WGS sequence"/>
</dbReference>
<reference evidence="4" key="2">
    <citation type="submission" date="2016-11" db="EMBL/GenBank/DDBJ databases">
        <authorList>
            <person name="Varghese N."/>
            <person name="Submissions S."/>
        </authorList>
    </citation>
    <scope>NUCLEOTIDE SEQUENCE [LARGE SCALE GENOMIC DNA]</scope>
    <source>
        <strain evidence="4">UWOS</strain>
    </source>
</reference>
<evidence type="ECO:0000313" key="2">
    <source>
        <dbReference type="EMBL" id="SHL21010.1"/>
    </source>
</evidence>
<keyword evidence="4" id="KW-1185">Reference proteome</keyword>
<evidence type="ECO:0000313" key="5">
    <source>
        <dbReference type="Proteomes" id="UP000190449"/>
    </source>
</evidence>
<accession>A0A1M6YS94</accession>
<dbReference type="Proteomes" id="UP000184275">
    <property type="component" value="Unassembled WGS sequence"/>
</dbReference>
<accession>A0A1T4MUF7</accession>
<name>A0A1M6YS94_9BACT</name>
<keyword evidence="1" id="KW-0732">Signal</keyword>
<reference evidence="2" key="1">
    <citation type="submission" date="2016-11" db="EMBL/GenBank/DDBJ databases">
        <authorList>
            <person name="Jaros S."/>
            <person name="Januszkiewicz K."/>
            <person name="Wedrychowicz H."/>
        </authorList>
    </citation>
    <scope>NUCLEOTIDE SEQUENCE [LARGE SCALE GENOMIC DNA]</scope>
    <source>
        <strain evidence="2">UWOS</strain>
    </source>
</reference>
<sequence>MKKILLLLLLALSVSFAENLTIQGKLTEIPGKMPPNDLYNYVYILKYKVTKVLEGKFAGKEILVGVYNPLTPRGASADKMAKLFQGDVRAFKAGDSHVLKLLPLEGNYSGAVEDEYFDDESERYLAVEVLKAK</sequence>
<dbReference type="STRING" id="28122.SAMN02745108_01381"/>
<reference evidence="3 5" key="3">
    <citation type="submission" date="2017-02" db="EMBL/GenBank/DDBJ databases">
        <authorList>
            <person name="Peterson S.W."/>
        </authorList>
    </citation>
    <scope>NUCLEOTIDE SEQUENCE [LARGE SCALE GENOMIC DNA]</scope>
    <source>
        <strain evidence="3 5">ATCC 43854</strain>
    </source>
</reference>
<dbReference type="EMBL" id="FUWU01000020">
    <property type="protein sequence ID" value="SJZ70457.1"/>
    <property type="molecule type" value="Genomic_DNA"/>
</dbReference>
<dbReference type="EMBL" id="FRAW01000047">
    <property type="protein sequence ID" value="SHL21010.1"/>
    <property type="molecule type" value="Genomic_DNA"/>
</dbReference>
<dbReference type="AlphaFoldDB" id="A0A1M6YS94"/>
<protein>
    <submittedName>
        <fullName evidence="2">Uncharacterized protein</fullName>
    </submittedName>
</protein>
<feature type="signal peptide" evidence="1">
    <location>
        <begin position="1"/>
        <end position="17"/>
    </location>
</feature>
<dbReference type="RefSeq" id="WP_095849636.1">
    <property type="nucleotide sequence ID" value="NZ_FRAW01000047.1"/>
</dbReference>
<evidence type="ECO:0000313" key="3">
    <source>
        <dbReference type="EMBL" id="SJZ70457.1"/>
    </source>
</evidence>